<name>A0A4S4C3S6_9BACI</name>
<dbReference type="Proteomes" id="UP000310334">
    <property type="component" value="Unassembled WGS sequence"/>
</dbReference>
<reference evidence="1 2" key="1">
    <citation type="submission" date="2019-04" db="EMBL/GenBank/DDBJ databases">
        <title>Bacillus sediminilitoris sp. nov., isolated from a tidal flat sediment on the East China Sea.</title>
        <authorList>
            <person name="Wei Y."/>
            <person name="Mao H."/>
            <person name="Fang J."/>
        </authorList>
    </citation>
    <scope>NUCLEOTIDE SEQUENCE [LARGE SCALE GENOMIC DNA]</scope>
    <source>
        <strain evidence="1 2">DSL-17</strain>
    </source>
</reference>
<organism evidence="1 2">
    <name type="scientific">Metabacillus sediminilitoris</name>
    <dbReference type="NCBI Taxonomy" id="2567941"/>
    <lineage>
        <taxon>Bacteria</taxon>
        <taxon>Bacillati</taxon>
        <taxon>Bacillota</taxon>
        <taxon>Bacilli</taxon>
        <taxon>Bacillales</taxon>
        <taxon>Bacillaceae</taxon>
        <taxon>Metabacillus</taxon>
    </lineage>
</organism>
<proteinExistence type="predicted"/>
<evidence type="ECO:0000313" key="2">
    <source>
        <dbReference type="Proteomes" id="UP000310334"/>
    </source>
</evidence>
<dbReference type="EMBL" id="SSNT01000002">
    <property type="protein sequence ID" value="THF82411.1"/>
    <property type="molecule type" value="Genomic_DNA"/>
</dbReference>
<gene>
    <name evidence="1" type="ORF">E6W99_02990</name>
</gene>
<evidence type="ECO:0000313" key="1">
    <source>
        <dbReference type="EMBL" id="THF82411.1"/>
    </source>
</evidence>
<dbReference type="OrthoDB" id="2382047at2"/>
<sequence>MEVVTMTNEQERDYIIVQDESGLLKKFAVEALLNMEEQTYTLLRSEHDQHNAFVMQVENEEDGQYLIGIDDPFIKSMVLDAYAIAVDANPAD</sequence>
<keyword evidence="2" id="KW-1185">Reference proteome</keyword>
<comment type="caution">
    <text evidence="1">The sequence shown here is derived from an EMBL/GenBank/DDBJ whole genome shotgun (WGS) entry which is preliminary data.</text>
</comment>
<protein>
    <submittedName>
        <fullName evidence="1">DUF1292 domain-containing protein</fullName>
    </submittedName>
</protein>
<accession>A0A4S4C3S6</accession>
<dbReference type="AlphaFoldDB" id="A0A4S4C3S6"/>